<comment type="caution">
    <text evidence="2">The sequence shown here is derived from an EMBL/GenBank/DDBJ whole genome shotgun (WGS) entry which is preliminary data.</text>
</comment>
<sequence>MGDELEDDLAEAISGAGGDGTQERGLDFHIRLNEVEKIRLVEHAAAWALRSGLSGGSQRLNLSGYARETLLAPRVEDQAVTKGELVDFREKATRLATQIAKVGTNINQIARVANSQGVVLDRQVLRLVEQMRPLLRDSQRLIDLMIGKCL</sequence>
<organism evidence="2 3">
    <name type="scientific">Bifidobacterium psychraerophilum</name>
    <dbReference type="NCBI Taxonomy" id="218140"/>
    <lineage>
        <taxon>Bacteria</taxon>
        <taxon>Bacillati</taxon>
        <taxon>Actinomycetota</taxon>
        <taxon>Actinomycetes</taxon>
        <taxon>Bifidobacteriales</taxon>
        <taxon>Bifidobacteriaceae</taxon>
        <taxon>Bifidobacterium</taxon>
    </lineage>
</organism>
<proteinExistence type="predicted"/>
<dbReference type="AlphaFoldDB" id="A0A087CL65"/>
<accession>A0A087CL65</accession>
<name>A0A087CL65_9BIFI</name>
<feature type="domain" description="Bacterial mobilisation" evidence="1">
    <location>
        <begin position="98"/>
        <end position="124"/>
    </location>
</feature>
<evidence type="ECO:0000313" key="2">
    <source>
        <dbReference type="EMBL" id="KFI84015.1"/>
    </source>
</evidence>
<dbReference type="InterPro" id="IPR008687">
    <property type="entry name" value="MobC"/>
</dbReference>
<keyword evidence="3" id="KW-1185">Reference proteome</keyword>
<gene>
    <name evidence="2" type="ORF">BPSY_0242</name>
</gene>
<dbReference type="STRING" id="218140.BPSY_0242"/>
<dbReference type="Pfam" id="PF05713">
    <property type="entry name" value="MobC"/>
    <property type="match status" value="1"/>
</dbReference>
<dbReference type="Proteomes" id="UP000029050">
    <property type="component" value="Unassembled WGS sequence"/>
</dbReference>
<evidence type="ECO:0000259" key="1">
    <source>
        <dbReference type="Pfam" id="PF05713"/>
    </source>
</evidence>
<dbReference type="EMBL" id="JGZI01000003">
    <property type="protein sequence ID" value="KFI84015.1"/>
    <property type="molecule type" value="Genomic_DNA"/>
</dbReference>
<dbReference type="eggNOG" id="ENOG5031ZY8">
    <property type="taxonomic scope" value="Bacteria"/>
</dbReference>
<dbReference type="OrthoDB" id="3233015at2"/>
<evidence type="ECO:0000313" key="3">
    <source>
        <dbReference type="Proteomes" id="UP000029050"/>
    </source>
</evidence>
<dbReference type="RefSeq" id="WP_157809758.1">
    <property type="nucleotide sequence ID" value="NZ_JGZI01000003.1"/>
</dbReference>
<dbReference type="GeneID" id="98299481"/>
<protein>
    <submittedName>
        <fullName evidence="2">Bacterial mobilization protein (MobC)</fullName>
    </submittedName>
</protein>
<reference evidence="2 3" key="1">
    <citation type="submission" date="2014-03" db="EMBL/GenBank/DDBJ databases">
        <title>Genomics of Bifidobacteria.</title>
        <authorList>
            <person name="Ventura M."/>
            <person name="Milani C."/>
            <person name="Lugli G.A."/>
        </authorList>
    </citation>
    <scope>NUCLEOTIDE SEQUENCE [LARGE SCALE GENOMIC DNA]</scope>
    <source>
        <strain evidence="2 3">LMG 21775</strain>
    </source>
</reference>